<proteinExistence type="predicted"/>
<evidence type="ECO:0000313" key="3">
    <source>
        <dbReference type="Proteomes" id="UP000327493"/>
    </source>
</evidence>
<accession>A0A5J5CSB1</accession>
<keyword evidence="3" id="KW-1185">Reference proteome</keyword>
<dbReference type="Proteomes" id="UP000327493">
    <property type="component" value="Chromosome 17"/>
</dbReference>
<name>A0A5J5CSB1_9PERO</name>
<evidence type="ECO:0000256" key="1">
    <source>
        <dbReference type="SAM" id="MobiDB-lite"/>
    </source>
</evidence>
<dbReference type="AlphaFoldDB" id="A0A5J5CSB1"/>
<reference evidence="2 3" key="1">
    <citation type="submission" date="2019-08" db="EMBL/GenBank/DDBJ databases">
        <title>A chromosome-level genome assembly, high-density linkage maps, and genome scans reveal the genomic architecture of hybrid incompatibilities underlying speciation via character displacement in darters (Percidae: Etheostominae).</title>
        <authorList>
            <person name="Moran R.L."/>
            <person name="Catchen J.M."/>
            <person name="Fuller R.C."/>
        </authorList>
    </citation>
    <scope>NUCLEOTIDE SEQUENCE [LARGE SCALE GENOMIC DNA]</scope>
    <source>
        <strain evidence="2">EspeVRDwgs_2016</strain>
        <tissue evidence="2">Muscle</tissue>
    </source>
</reference>
<comment type="caution">
    <text evidence="2">The sequence shown here is derived from an EMBL/GenBank/DDBJ whole genome shotgun (WGS) entry which is preliminary data.</text>
</comment>
<feature type="compositionally biased region" description="Polar residues" evidence="1">
    <location>
        <begin position="8"/>
        <end position="21"/>
    </location>
</feature>
<organism evidence="2 3">
    <name type="scientific">Etheostoma spectabile</name>
    <name type="common">orangethroat darter</name>
    <dbReference type="NCBI Taxonomy" id="54343"/>
    <lineage>
        <taxon>Eukaryota</taxon>
        <taxon>Metazoa</taxon>
        <taxon>Chordata</taxon>
        <taxon>Craniata</taxon>
        <taxon>Vertebrata</taxon>
        <taxon>Euteleostomi</taxon>
        <taxon>Actinopterygii</taxon>
        <taxon>Neopterygii</taxon>
        <taxon>Teleostei</taxon>
        <taxon>Neoteleostei</taxon>
        <taxon>Acanthomorphata</taxon>
        <taxon>Eupercaria</taxon>
        <taxon>Perciformes</taxon>
        <taxon>Percoidei</taxon>
        <taxon>Percidae</taxon>
        <taxon>Etheostomatinae</taxon>
        <taxon>Etheostoma</taxon>
    </lineage>
</organism>
<gene>
    <name evidence="2" type="ORF">FQN60_014861</name>
</gene>
<dbReference type="EMBL" id="VOFY01000017">
    <property type="protein sequence ID" value="KAA8583653.1"/>
    <property type="molecule type" value="Genomic_DNA"/>
</dbReference>
<sequence length="215" mass="24887">MYHFKQPEASTSSNPVSVCADSQRSGTSQLWKLVSMETRVGRRVMMVLAEQQSRINHNADRRQGEEEYKMHCKVPCCACLTQLLFNRQKYHQQKVLFKVEGLQPDNKSSETAKRVTTCSKNLKLQHSDTGLTGEIRQPLDIAMSARQDWRLKVNLWRQLKLPENIAVTTLRPDIVLVSEITRQVVLLVLTFPWEDRMEEAFERRRAKDEELAGES</sequence>
<feature type="region of interest" description="Disordered" evidence="1">
    <location>
        <begin position="1"/>
        <end position="21"/>
    </location>
</feature>
<protein>
    <submittedName>
        <fullName evidence="2">Uncharacterized protein</fullName>
    </submittedName>
</protein>
<evidence type="ECO:0000313" key="2">
    <source>
        <dbReference type="EMBL" id="KAA8583653.1"/>
    </source>
</evidence>